<sequence length="275" mass="30191">MTRPRRHIEKKINTAEKNVSLSVLRQYFSGSLKDAAKSIGGVEGGLKFDPATGRFVAASTVIQEVDSQKALVFSNNNPPTLIHSPVNRGKSSAPLASCPDEENSVVKLEEDECSVGVNNRDAARSVLVQSTLDSRWVGLDSGSFEAASFGTLTRTFRKMQLLALIYNSNSMAATTASVDIRMERDDGIIEHNHGPTSSMADSLNGSFSVDSSSKITVKATYKDNTIRFKFEPSSGCFQPYEEVAKRFKIQYGTFQLKYLDLQECLEILETSELVP</sequence>
<dbReference type="PANTHER" id="PTHR32002:SF41">
    <property type="entry name" value="PROTEIN NLP8"/>
    <property type="match status" value="1"/>
</dbReference>
<evidence type="ECO:0000259" key="1">
    <source>
        <dbReference type="PROSITE" id="PS51745"/>
    </source>
</evidence>
<dbReference type="GO" id="GO:0003700">
    <property type="term" value="F:DNA-binding transcription factor activity"/>
    <property type="evidence" value="ECO:0007669"/>
    <property type="project" value="InterPro"/>
</dbReference>
<dbReference type="InterPro" id="IPR053793">
    <property type="entry name" value="PB1-like"/>
</dbReference>
<accession>A0A6A3AKQ4</accession>
<dbReference type="AlphaFoldDB" id="A0A6A3AKQ4"/>
<keyword evidence="3" id="KW-1185">Reference proteome</keyword>
<dbReference type="InterPro" id="IPR045012">
    <property type="entry name" value="NLP"/>
</dbReference>
<dbReference type="PROSITE" id="PS51745">
    <property type="entry name" value="PB1"/>
    <property type="match status" value="1"/>
</dbReference>
<dbReference type="PANTHER" id="PTHR32002">
    <property type="entry name" value="PROTEIN NLP8"/>
    <property type="match status" value="1"/>
</dbReference>
<dbReference type="SUPFAM" id="SSF54277">
    <property type="entry name" value="CAD &amp; PB1 domains"/>
    <property type="match status" value="1"/>
</dbReference>
<dbReference type="Proteomes" id="UP000436088">
    <property type="component" value="Unassembled WGS sequence"/>
</dbReference>
<proteinExistence type="predicted"/>
<dbReference type="EMBL" id="VEPZ02000992">
    <property type="protein sequence ID" value="KAE8704453.1"/>
    <property type="molecule type" value="Genomic_DNA"/>
</dbReference>
<reference evidence="2" key="1">
    <citation type="submission" date="2019-09" db="EMBL/GenBank/DDBJ databases">
        <title>Draft genome information of white flower Hibiscus syriacus.</title>
        <authorList>
            <person name="Kim Y.-M."/>
        </authorList>
    </citation>
    <scope>NUCLEOTIDE SEQUENCE [LARGE SCALE GENOMIC DNA]</scope>
    <source>
        <strain evidence="2">YM2019G1</strain>
    </source>
</reference>
<protein>
    <recommendedName>
        <fullName evidence="1">PB1 domain-containing protein</fullName>
    </recommendedName>
</protein>
<feature type="domain" description="PB1" evidence="1">
    <location>
        <begin position="214"/>
        <end position="275"/>
    </location>
</feature>
<evidence type="ECO:0000313" key="3">
    <source>
        <dbReference type="Proteomes" id="UP000436088"/>
    </source>
</evidence>
<name>A0A6A3AKQ4_HIBSY</name>
<comment type="caution">
    <text evidence="2">The sequence shown here is derived from an EMBL/GenBank/DDBJ whole genome shotgun (WGS) entry which is preliminary data.</text>
</comment>
<evidence type="ECO:0000313" key="2">
    <source>
        <dbReference type="EMBL" id="KAE8704453.1"/>
    </source>
</evidence>
<organism evidence="2 3">
    <name type="scientific">Hibiscus syriacus</name>
    <name type="common">Rose of Sharon</name>
    <dbReference type="NCBI Taxonomy" id="106335"/>
    <lineage>
        <taxon>Eukaryota</taxon>
        <taxon>Viridiplantae</taxon>
        <taxon>Streptophyta</taxon>
        <taxon>Embryophyta</taxon>
        <taxon>Tracheophyta</taxon>
        <taxon>Spermatophyta</taxon>
        <taxon>Magnoliopsida</taxon>
        <taxon>eudicotyledons</taxon>
        <taxon>Gunneridae</taxon>
        <taxon>Pentapetalae</taxon>
        <taxon>rosids</taxon>
        <taxon>malvids</taxon>
        <taxon>Malvales</taxon>
        <taxon>Malvaceae</taxon>
        <taxon>Malvoideae</taxon>
        <taxon>Hibiscus</taxon>
    </lineage>
</organism>
<gene>
    <name evidence="2" type="ORF">F3Y22_tig00110450pilonHSYRG00101</name>
</gene>